<dbReference type="NCBIfam" id="TIGR04056">
    <property type="entry name" value="OMP_RagA_SusC"/>
    <property type="match status" value="1"/>
</dbReference>
<protein>
    <recommendedName>
        <fullName evidence="8">TonB-dependent receptor plug domain-containing protein</fullName>
    </recommendedName>
</protein>
<evidence type="ECO:0000259" key="8">
    <source>
        <dbReference type="Pfam" id="PF07715"/>
    </source>
</evidence>
<proteinExistence type="inferred from homology"/>
<evidence type="ECO:0000313" key="9">
    <source>
        <dbReference type="EMBL" id="KJD34498.1"/>
    </source>
</evidence>
<keyword evidence="4 7" id="KW-0812">Transmembrane</keyword>
<comment type="similarity">
    <text evidence="7">Belongs to the TonB-dependent receptor family.</text>
</comment>
<keyword evidence="2 7" id="KW-0813">Transport</keyword>
<organism evidence="9 10">
    <name type="scientific">Neotamlana nanhaiensis</name>
    <dbReference type="NCBI Taxonomy" id="1382798"/>
    <lineage>
        <taxon>Bacteria</taxon>
        <taxon>Pseudomonadati</taxon>
        <taxon>Bacteroidota</taxon>
        <taxon>Flavobacteriia</taxon>
        <taxon>Flavobacteriales</taxon>
        <taxon>Flavobacteriaceae</taxon>
        <taxon>Neotamlana</taxon>
    </lineage>
</organism>
<feature type="domain" description="TonB-dependent receptor plug" evidence="8">
    <location>
        <begin position="234"/>
        <end position="337"/>
    </location>
</feature>
<evidence type="ECO:0000313" key="10">
    <source>
        <dbReference type="Proteomes" id="UP000032361"/>
    </source>
</evidence>
<dbReference type="NCBIfam" id="TIGR04057">
    <property type="entry name" value="SusC_RagA_signa"/>
    <property type="match status" value="1"/>
</dbReference>
<dbReference type="AlphaFoldDB" id="A0A0D7W716"/>
<dbReference type="GO" id="GO:0009279">
    <property type="term" value="C:cell outer membrane"/>
    <property type="evidence" value="ECO:0007669"/>
    <property type="project" value="UniProtKB-SubCell"/>
</dbReference>
<evidence type="ECO:0000256" key="2">
    <source>
        <dbReference type="ARBA" id="ARBA00022448"/>
    </source>
</evidence>
<evidence type="ECO:0000256" key="6">
    <source>
        <dbReference type="ARBA" id="ARBA00023237"/>
    </source>
</evidence>
<name>A0A0D7W716_9FLAO</name>
<evidence type="ECO:0000256" key="7">
    <source>
        <dbReference type="PROSITE-ProRule" id="PRU01360"/>
    </source>
</evidence>
<sequence length="1189" mass="132583">MEINLRNVFFSHRKKLIKVVMKSFIFLLCTTVFGFTSNNILSQNVKITVDANKTLSVDEVFELIMNQTDYTFIYQVDMFKNYPKVSLKKGIVKANDLLASSFNKGKFSFTLQNDNVIIINQVSETLQEKKISGTVKDKNGIPLPGITVYVSNKLPTNESANTDFIIYGTSTDFDGSFSLKAEVDYYVVAYGLGYKHYSELITLEKNVYNIVLEESVTELQAVEIVSTGYQTLSKERATGAFKSVSKEQIEHPASNIAQRLVGTTAGMAATIDADGNTSFTIRGIGSLSASTEPLVVVDGFPVQDAFNNINPNNIESITVLKDAAAASIWGARSANGVIVITTKSGKRGEAFKADISTFTRIGSKLDLDYVRPHASSFETVEFEKLAYGKWAPISSNDGTLERVASGTWSQAMAYMNEHALGRITLEERDAQLAILQTLDNKKQIENLILANPLTSQINLNISGSTQRMTNAASILYESNKGDFQGNESTKYLVNYRTNANVSKWLDFDMSLMLQYQENKLNGFLLEDIQQWSPYDMILNTDGTQVSFPNGYYQPTLDLLVPQEIFPYDFYYNPVRELNSRDFTSETLNGRIQAGLTAKIMPGLSVSSRLQYENFNTFNRYLYGEDSFVVRSSINNSATWDRTPTGAVVLNLPKGSQLDQNRSKLRGYVWRNLLDFNKTMNKHAVNFIAGTELRSSVTETFINPTTYGYNDETLAVGQFPNGPGGTGNKAITSWLTGNVTFPYANSFTYFTDRFFSAFGNLAYTYNHKYTISGSYRTDASNLIAADPASRYSPFWSVGGSWQLGRESFLSNADWLDRLIARVTYGFNGNEDRSTSPYPLISLSPIPDPNTNSTTATISSFGNPTLRWEKSGTLNLGLDFSVFRGKLFGSIDVYNKKGKDLLADISIPLVNGVSTQKLNNVEMYNKGIEIDLGTSIPLSKAVKWRGNVTFAYNENKITNLFRSQHTAANLIENGVELSYSEGYNANTLWSYKYAGFVDGVPRYEGPDGELISLASTSVDIEARRWLEESGVSVAPYNLGLIQAFDINNFTMSFIFTSKFGHVFRRSSFNYPFQNGFKTLPNARLNEVINGSSSEIVTLPVDDNDASYKVWNYGSLDYLIESANHVRLQEVSLSYNLGSNVLKTLNIQSFKLFAQANDLLVITNNKYKEDPEYLLGTRNPTARFTFGFQLGL</sequence>
<dbReference type="InterPro" id="IPR036942">
    <property type="entry name" value="Beta-barrel_TonB_sf"/>
</dbReference>
<comment type="subcellular location">
    <subcellularLocation>
        <location evidence="1 7">Cell outer membrane</location>
        <topology evidence="1 7">Multi-pass membrane protein</topology>
    </subcellularLocation>
</comment>
<accession>A0A0D7W716</accession>
<dbReference type="Pfam" id="PF07715">
    <property type="entry name" value="Plug"/>
    <property type="match status" value="1"/>
</dbReference>
<dbReference type="STRING" id="1382798.PK35_01505"/>
<dbReference type="SUPFAM" id="SSF49464">
    <property type="entry name" value="Carboxypeptidase regulatory domain-like"/>
    <property type="match status" value="1"/>
</dbReference>
<dbReference type="InterPro" id="IPR023997">
    <property type="entry name" value="TonB-dep_OMP_SusC/RagA_CS"/>
</dbReference>
<dbReference type="InterPro" id="IPR023996">
    <property type="entry name" value="TonB-dep_OMP_SusC/RagA"/>
</dbReference>
<dbReference type="InterPro" id="IPR037066">
    <property type="entry name" value="Plug_dom_sf"/>
</dbReference>
<reference evidence="9 10" key="1">
    <citation type="journal article" date="2015" name="Antonie Van Leeuwenhoek">
        <title>Tamlana nanhaiensis sp. nov., isolated from surface seawater collected from the South China Sea.</title>
        <authorList>
            <person name="Liu X."/>
            <person name="Lai Q."/>
            <person name="Du Y."/>
            <person name="Li G."/>
            <person name="Sun F."/>
            <person name="Shao Z."/>
        </authorList>
    </citation>
    <scope>NUCLEOTIDE SEQUENCE [LARGE SCALE GENOMIC DNA]</scope>
    <source>
        <strain evidence="9 10">FHC16</strain>
    </source>
</reference>
<evidence type="ECO:0000256" key="5">
    <source>
        <dbReference type="ARBA" id="ARBA00023136"/>
    </source>
</evidence>
<dbReference type="SUPFAM" id="SSF56935">
    <property type="entry name" value="Porins"/>
    <property type="match status" value="1"/>
</dbReference>
<dbReference type="Gene3D" id="2.40.170.20">
    <property type="entry name" value="TonB-dependent receptor, beta-barrel domain"/>
    <property type="match status" value="1"/>
</dbReference>
<dbReference type="EMBL" id="JTDV01000001">
    <property type="protein sequence ID" value="KJD34498.1"/>
    <property type="molecule type" value="Genomic_DNA"/>
</dbReference>
<dbReference type="Proteomes" id="UP000032361">
    <property type="component" value="Unassembled WGS sequence"/>
</dbReference>
<gene>
    <name evidence="9" type="ORF">PK35_01505</name>
</gene>
<dbReference type="Gene3D" id="2.60.40.1120">
    <property type="entry name" value="Carboxypeptidase-like, regulatory domain"/>
    <property type="match status" value="1"/>
</dbReference>
<dbReference type="Gene3D" id="2.170.130.10">
    <property type="entry name" value="TonB-dependent receptor, plug domain"/>
    <property type="match status" value="1"/>
</dbReference>
<comment type="caution">
    <text evidence="9">The sequence shown here is derived from an EMBL/GenBank/DDBJ whole genome shotgun (WGS) entry which is preliminary data.</text>
</comment>
<dbReference type="InterPro" id="IPR008969">
    <property type="entry name" value="CarboxyPept-like_regulatory"/>
</dbReference>
<evidence type="ECO:0000256" key="4">
    <source>
        <dbReference type="ARBA" id="ARBA00022692"/>
    </source>
</evidence>
<dbReference type="PATRIC" id="fig|1382798.3.peg.304"/>
<keyword evidence="6 7" id="KW-0998">Cell outer membrane</keyword>
<dbReference type="PROSITE" id="PS52016">
    <property type="entry name" value="TONB_DEPENDENT_REC_3"/>
    <property type="match status" value="1"/>
</dbReference>
<dbReference type="Pfam" id="PF13620">
    <property type="entry name" value="CarboxypepD_reg"/>
    <property type="match status" value="1"/>
</dbReference>
<evidence type="ECO:0000256" key="3">
    <source>
        <dbReference type="ARBA" id="ARBA00022452"/>
    </source>
</evidence>
<keyword evidence="10" id="KW-1185">Reference proteome</keyword>
<keyword evidence="3 7" id="KW-1134">Transmembrane beta strand</keyword>
<dbReference type="InterPro" id="IPR012910">
    <property type="entry name" value="Plug_dom"/>
</dbReference>
<evidence type="ECO:0000256" key="1">
    <source>
        <dbReference type="ARBA" id="ARBA00004571"/>
    </source>
</evidence>
<keyword evidence="5 7" id="KW-0472">Membrane</keyword>
<dbReference type="InterPro" id="IPR039426">
    <property type="entry name" value="TonB-dep_rcpt-like"/>
</dbReference>